<proteinExistence type="predicted"/>
<accession>A0ACD6A4M2</accession>
<dbReference type="EnsemblPlants" id="AVESA.00010b.r2.7CG0700700.1">
    <property type="protein sequence ID" value="AVESA.00010b.r2.7CG0700700.1.CDS.1"/>
    <property type="gene ID" value="AVESA.00010b.r2.7CG0700700"/>
</dbReference>
<reference evidence="1" key="2">
    <citation type="submission" date="2025-09" db="UniProtKB">
        <authorList>
            <consortium name="EnsemblPlants"/>
        </authorList>
    </citation>
    <scope>IDENTIFICATION</scope>
</reference>
<sequence>MRALSSEEEMSHPRKHAAMSRRTGRADQQRKPAPALPTTIVSHNPIFFREDDGCTDALAAVGKPLPLPPSRAHLSAGSGPAGPALVMSRHGSGWVLRVPHHDPFLAAYVACTKGGAGGKVDSAPAKGKQQQKKNKRGDAAQGCGIWSGWAAGAMSCKYGCDVAGAVQAEGPAAAQAQESTVPRLHLSRQLVVIPARKRALARGRAHG</sequence>
<evidence type="ECO:0000313" key="1">
    <source>
        <dbReference type="EnsemblPlants" id="AVESA.00010b.r2.7CG0700700.1.CDS.1"/>
    </source>
</evidence>
<dbReference type="Proteomes" id="UP001732700">
    <property type="component" value="Chromosome 7C"/>
</dbReference>
<organism evidence="1 2">
    <name type="scientific">Avena sativa</name>
    <name type="common">Oat</name>
    <dbReference type="NCBI Taxonomy" id="4498"/>
    <lineage>
        <taxon>Eukaryota</taxon>
        <taxon>Viridiplantae</taxon>
        <taxon>Streptophyta</taxon>
        <taxon>Embryophyta</taxon>
        <taxon>Tracheophyta</taxon>
        <taxon>Spermatophyta</taxon>
        <taxon>Magnoliopsida</taxon>
        <taxon>Liliopsida</taxon>
        <taxon>Poales</taxon>
        <taxon>Poaceae</taxon>
        <taxon>BOP clade</taxon>
        <taxon>Pooideae</taxon>
        <taxon>Poodae</taxon>
        <taxon>Poeae</taxon>
        <taxon>Poeae Chloroplast Group 1 (Aveneae type)</taxon>
        <taxon>Aveninae</taxon>
        <taxon>Avena</taxon>
    </lineage>
</organism>
<protein>
    <submittedName>
        <fullName evidence="1">Uncharacterized protein</fullName>
    </submittedName>
</protein>
<name>A0ACD6A4M2_AVESA</name>
<evidence type="ECO:0000313" key="2">
    <source>
        <dbReference type="Proteomes" id="UP001732700"/>
    </source>
</evidence>
<keyword evidence="2" id="KW-1185">Reference proteome</keyword>
<reference evidence="1" key="1">
    <citation type="submission" date="2021-05" db="EMBL/GenBank/DDBJ databases">
        <authorList>
            <person name="Scholz U."/>
            <person name="Mascher M."/>
            <person name="Fiebig A."/>
        </authorList>
    </citation>
    <scope>NUCLEOTIDE SEQUENCE [LARGE SCALE GENOMIC DNA]</scope>
</reference>